<dbReference type="Proteomes" id="UP001233999">
    <property type="component" value="Unassembled WGS sequence"/>
</dbReference>
<evidence type="ECO:0000313" key="1">
    <source>
        <dbReference type="EMBL" id="KAJ9581125.1"/>
    </source>
</evidence>
<reference evidence="1" key="2">
    <citation type="submission" date="2023-05" db="EMBL/GenBank/DDBJ databases">
        <authorList>
            <person name="Fouks B."/>
        </authorList>
    </citation>
    <scope>NUCLEOTIDE SEQUENCE</scope>
    <source>
        <strain evidence="1">Stay&amp;Tobe</strain>
        <tissue evidence="1">Testes</tissue>
    </source>
</reference>
<proteinExistence type="predicted"/>
<gene>
    <name evidence="1" type="ORF">L9F63_023695</name>
</gene>
<organism evidence="1 2">
    <name type="scientific">Diploptera punctata</name>
    <name type="common">Pacific beetle cockroach</name>
    <dbReference type="NCBI Taxonomy" id="6984"/>
    <lineage>
        <taxon>Eukaryota</taxon>
        <taxon>Metazoa</taxon>
        <taxon>Ecdysozoa</taxon>
        <taxon>Arthropoda</taxon>
        <taxon>Hexapoda</taxon>
        <taxon>Insecta</taxon>
        <taxon>Pterygota</taxon>
        <taxon>Neoptera</taxon>
        <taxon>Polyneoptera</taxon>
        <taxon>Dictyoptera</taxon>
        <taxon>Blattodea</taxon>
        <taxon>Blaberoidea</taxon>
        <taxon>Blaberidae</taxon>
        <taxon>Diplopterinae</taxon>
        <taxon>Diploptera</taxon>
    </lineage>
</organism>
<accession>A0AAD8E8F9</accession>
<sequence>MSEKSGRADVSSESALMNVEKKSCIAISSDSASGVDGETSYLPTPMRVSLGRREDISPYATFRLPMAGGEGSGASVGAGPVPEPVEAELSHQQYIQHAQHCEKLQHLPATHDSVPVDLQTPYGSCNNSVYTKIDKKSQYENE</sequence>
<protein>
    <submittedName>
        <fullName evidence="1">Uncharacterized protein</fullName>
    </submittedName>
</protein>
<comment type="caution">
    <text evidence="1">The sequence shown here is derived from an EMBL/GenBank/DDBJ whole genome shotgun (WGS) entry which is preliminary data.</text>
</comment>
<dbReference type="EMBL" id="JASPKZ010008021">
    <property type="protein sequence ID" value="KAJ9581125.1"/>
    <property type="molecule type" value="Genomic_DNA"/>
</dbReference>
<reference evidence="1" key="1">
    <citation type="journal article" date="2023" name="IScience">
        <title>Live-bearing cockroach genome reveals convergent evolutionary mechanisms linked to viviparity in insects and beyond.</title>
        <authorList>
            <person name="Fouks B."/>
            <person name="Harrison M.C."/>
            <person name="Mikhailova A.A."/>
            <person name="Marchal E."/>
            <person name="English S."/>
            <person name="Carruthers M."/>
            <person name="Jennings E.C."/>
            <person name="Chiamaka E.L."/>
            <person name="Frigard R.A."/>
            <person name="Pippel M."/>
            <person name="Attardo G.M."/>
            <person name="Benoit J.B."/>
            <person name="Bornberg-Bauer E."/>
            <person name="Tobe S.S."/>
        </authorList>
    </citation>
    <scope>NUCLEOTIDE SEQUENCE</scope>
    <source>
        <strain evidence="1">Stay&amp;Tobe</strain>
    </source>
</reference>
<feature type="non-terminal residue" evidence="1">
    <location>
        <position position="1"/>
    </location>
</feature>
<evidence type="ECO:0000313" key="2">
    <source>
        <dbReference type="Proteomes" id="UP001233999"/>
    </source>
</evidence>
<name>A0AAD8E8F9_DIPPU</name>
<keyword evidence="2" id="KW-1185">Reference proteome</keyword>
<dbReference type="AlphaFoldDB" id="A0AAD8E8F9"/>